<name>A0A6M3X5W5_9ZZZZ</name>
<organism evidence="1">
    <name type="scientific">viral metagenome</name>
    <dbReference type="NCBI Taxonomy" id="1070528"/>
    <lineage>
        <taxon>unclassified sequences</taxon>
        <taxon>metagenomes</taxon>
        <taxon>organismal metagenomes</taxon>
    </lineage>
</organism>
<sequence>MLMKGPIHKKTLKNKILMWIYRNWPRVDQWAIGACDKYPCETCIHFDDWGCLRIGWMSEKCLYEPMTVVDEEGYING</sequence>
<accession>A0A6M3X5W5</accession>
<protein>
    <submittedName>
        <fullName evidence="1">Uncharacterized protein</fullName>
    </submittedName>
</protein>
<reference evidence="1" key="1">
    <citation type="submission" date="2020-03" db="EMBL/GenBank/DDBJ databases">
        <title>The deep terrestrial virosphere.</title>
        <authorList>
            <person name="Holmfeldt K."/>
            <person name="Nilsson E."/>
            <person name="Simone D."/>
            <person name="Lopez-Fernandez M."/>
            <person name="Wu X."/>
            <person name="de Brujin I."/>
            <person name="Lundin D."/>
            <person name="Andersson A."/>
            <person name="Bertilsson S."/>
            <person name="Dopson M."/>
        </authorList>
    </citation>
    <scope>NUCLEOTIDE SEQUENCE</scope>
    <source>
        <strain evidence="1">MM171A03480</strain>
    </source>
</reference>
<proteinExistence type="predicted"/>
<gene>
    <name evidence="1" type="ORF">MM171A03480_0003</name>
</gene>
<evidence type="ECO:0000313" key="1">
    <source>
        <dbReference type="EMBL" id="QJH92533.1"/>
    </source>
</evidence>
<dbReference type="AlphaFoldDB" id="A0A6M3X5W5"/>
<dbReference type="EMBL" id="MT143898">
    <property type="protein sequence ID" value="QJH92533.1"/>
    <property type="molecule type" value="Genomic_DNA"/>
</dbReference>